<dbReference type="GO" id="GO:0007165">
    <property type="term" value="P:signal transduction"/>
    <property type="evidence" value="ECO:0007669"/>
    <property type="project" value="UniProtKB-KW"/>
</dbReference>
<dbReference type="InterPro" id="IPR004089">
    <property type="entry name" value="MCPsignal_dom"/>
</dbReference>
<keyword evidence="4" id="KW-0472">Membrane</keyword>
<dbReference type="CDD" id="cd06225">
    <property type="entry name" value="HAMP"/>
    <property type="match status" value="1"/>
</dbReference>
<keyword evidence="8" id="KW-1185">Reference proteome</keyword>
<evidence type="ECO:0000256" key="1">
    <source>
        <dbReference type="ARBA" id="ARBA00023224"/>
    </source>
</evidence>
<dbReference type="PANTHER" id="PTHR32089:SF112">
    <property type="entry name" value="LYSOZYME-LIKE PROTEIN-RELATED"/>
    <property type="match status" value="1"/>
</dbReference>
<keyword evidence="1 3" id="KW-0807">Transducer</keyword>
<dbReference type="Gene3D" id="1.10.287.950">
    <property type="entry name" value="Methyl-accepting chemotaxis protein"/>
    <property type="match status" value="1"/>
</dbReference>
<comment type="similarity">
    <text evidence="2">Belongs to the methyl-accepting chemotaxis (MCP) protein family.</text>
</comment>
<dbReference type="Pfam" id="PF00672">
    <property type="entry name" value="HAMP"/>
    <property type="match status" value="1"/>
</dbReference>
<dbReference type="PROSITE" id="PS50885">
    <property type="entry name" value="HAMP"/>
    <property type="match status" value="1"/>
</dbReference>
<dbReference type="PROSITE" id="PS50111">
    <property type="entry name" value="CHEMOTAXIS_TRANSDUC_2"/>
    <property type="match status" value="1"/>
</dbReference>
<dbReference type="PANTHER" id="PTHR32089">
    <property type="entry name" value="METHYL-ACCEPTING CHEMOTAXIS PROTEIN MCPB"/>
    <property type="match status" value="1"/>
</dbReference>
<evidence type="ECO:0000313" key="7">
    <source>
        <dbReference type="EMBL" id="SFH51799.1"/>
    </source>
</evidence>
<feature type="transmembrane region" description="Helical" evidence="4">
    <location>
        <begin position="197"/>
        <end position="218"/>
    </location>
</feature>
<dbReference type="InterPro" id="IPR024478">
    <property type="entry name" value="HlyB_4HB_MCP"/>
</dbReference>
<accession>A0A1I3AQ01</accession>
<keyword evidence="4" id="KW-1133">Transmembrane helix</keyword>
<sequence length="577" mass="63375">MEMSTELPKDKKKWRKRIYFKSVKSMLIAGFTGIILMVLGLSFFNLTAMNSMKDRVTYIVENEQPLLVADFQLANDMAQRTSYLQSYIYSGDESFATSFNKGKDQDMRLEEYISKHSDSSWVSDVMAQKAEWGTLTDNLLDLMEKNDTIAAEQLLREKIQPLSDELMDSLTYLANEKSEKTKASGKTVLDLNKRNNLFSFSISIAIVMGLFVLAFLIIKSIMKHIKPINERLHVIADGDFSQEPLETHLTDELGQMVVSANDMNDSLRGMMMSIANLAEMTSSHSEELTQAANEVKSGSEQIATTMQEIASGSETQAESASELATLMISFADKVYTANDAGVKTNQSTGSVLEMANKGQQLMDRSSSQMTKIDGIVHDSVEKMMHLNQQTTEISKLVTVIKDVAEQTNLLALNAAIEAARAGEQGKGFAVVADEVRKLAEQTAQSVTDITNFVQAIQKESSAVAESLTEGYVEVQTGTKQIHETNTTFSQINHAVEKMAGNIEHITENLSDIAKSSQEMNVSIDEIASVSEESAASVEETSASSQQITGSMEEVAGSAAQLAQIAENLNALVQNIQM</sequence>
<dbReference type="InterPro" id="IPR003660">
    <property type="entry name" value="HAMP_dom"/>
</dbReference>
<evidence type="ECO:0000259" key="6">
    <source>
        <dbReference type="PROSITE" id="PS50885"/>
    </source>
</evidence>
<dbReference type="SMART" id="SM00283">
    <property type="entry name" value="MA"/>
    <property type="match status" value="1"/>
</dbReference>
<dbReference type="AlphaFoldDB" id="A0A1I3AQ01"/>
<proteinExistence type="inferred from homology"/>
<organism evidence="7 8">
    <name type="scientific">Pisciglobus halotolerans</name>
    <dbReference type="NCBI Taxonomy" id="745365"/>
    <lineage>
        <taxon>Bacteria</taxon>
        <taxon>Bacillati</taxon>
        <taxon>Bacillota</taxon>
        <taxon>Bacilli</taxon>
        <taxon>Lactobacillales</taxon>
        <taxon>Carnobacteriaceae</taxon>
    </lineage>
</organism>
<dbReference type="CDD" id="cd11386">
    <property type="entry name" value="MCP_signal"/>
    <property type="match status" value="1"/>
</dbReference>
<dbReference type="EMBL" id="FOQE01000001">
    <property type="protein sequence ID" value="SFH51799.1"/>
    <property type="molecule type" value="Genomic_DNA"/>
</dbReference>
<dbReference type="GO" id="GO:0016020">
    <property type="term" value="C:membrane"/>
    <property type="evidence" value="ECO:0007669"/>
    <property type="project" value="InterPro"/>
</dbReference>
<feature type="domain" description="HAMP" evidence="6">
    <location>
        <begin position="219"/>
        <end position="272"/>
    </location>
</feature>
<dbReference type="RefSeq" id="WP_092090731.1">
    <property type="nucleotide sequence ID" value="NZ_FOQE01000001.1"/>
</dbReference>
<evidence type="ECO:0000256" key="4">
    <source>
        <dbReference type="SAM" id="Phobius"/>
    </source>
</evidence>
<dbReference type="OrthoDB" id="2168386at2"/>
<dbReference type="Pfam" id="PF12729">
    <property type="entry name" value="4HB_MCP_1"/>
    <property type="match status" value="1"/>
</dbReference>
<feature type="transmembrane region" description="Helical" evidence="4">
    <location>
        <begin position="21"/>
        <end position="44"/>
    </location>
</feature>
<dbReference type="Proteomes" id="UP000198668">
    <property type="component" value="Unassembled WGS sequence"/>
</dbReference>
<evidence type="ECO:0000313" key="8">
    <source>
        <dbReference type="Proteomes" id="UP000198668"/>
    </source>
</evidence>
<dbReference type="Pfam" id="PF00015">
    <property type="entry name" value="MCPsignal"/>
    <property type="match status" value="1"/>
</dbReference>
<evidence type="ECO:0000256" key="3">
    <source>
        <dbReference type="PROSITE-ProRule" id="PRU00284"/>
    </source>
</evidence>
<protein>
    <submittedName>
        <fullName evidence="7">Methyl-accepting chemotaxis protein</fullName>
    </submittedName>
</protein>
<dbReference type="SUPFAM" id="SSF58104">
    <property type="entry name" value="Methyl-accepting chemotaxis protein (MCP) signaling domain"/>
    <property type="match status" value="1"/>
</dbReference>
<evidence type="ECO:0000259" key="5">
    <source>
        <dbReference type="PROSITE" id="PS50111"/>
    </source>
</evidence>
<keyword evidence="4" id="KW-0812">Transmembrane</keyword>
<evidence type="ECO:0000256" key="2">
    <source>
        <dbReference type="ARBA" id="ARBA00029447"/>
    </source>
</evidence>
<gene>
    <name evidence="7" type="ORF">SAMN04489868_10192</name>
</gene>
<feature type="domain" description="Methyl-accepting transducer" evidence="5">
    <location>
        <begin position="291"/>
        <end position="548"/>
    </location>
</feature>
<reference evidence="7 8" key="1">
    <citation type="submission" date="2016-10" db="EMBL/GenBank/DDBJ databases">
        <authorList>
            <person name="de Groot N.N."/>
        </authorList>
    </citation>
    <scope>NUCLEOTIDE SEQUENCE [LARGE SCALE GENOMIC DNA]</scope>
    <source>
        <strain evidence="7 8">DSM 27630</strain>
    </source>
</reference>
<name>A0A1I3AQ01_9LACT</name>